<sequence length="44" mass="5094">MMLSLPFKDAGFQNDYGIKSCRKAQVMRRHNHSTAAGNFIKFFE</sequence>
<proteinExistence type="predicted"/>
<dbReference type="AlphaFoldDB" id="A0A381VH64"/>
<dbReference type="EMBL" id="UINC01008837">
    <property type="protein sequence ID" value="SVA39709.1"/>
    <property type="molecule type" value="Genomic_DNA"/>
</dbReference>
<gene>
    <name evidence="1" type="ORF">METZ01_LOCUS92563</name>
</gene>
<reference evidence="1" key="1">
    <citation type="submission" date="2018-05" db="EMBL/GenBank/DDBJ databases">
        <authorList>
            <person name="Lanie J.A."/>
            <person name="Ng W.-L."/>
            <person name="Kazmierczak K.M."/>
            <person name="Andrzejewski T.M."/>
            <person name="Davidsen T.M."/>
            <person name="Wayne K.J."/>
            <person name="Tettelin H."/>
            <person name="Glass J.I."/>
            <person name="Rusch D."/>
            <person name="Podicherti R."/>
            <person name="Tsui H.-C.T."/>
            <person name="Winkler M.E."/>
        </authorList>
    </citation>
    <scope>NUCLEOTIDE SEQUENCE</scope>
</reference>
<accession>A0A381VH64</accession>
<evidence type="ECO:0000313" key="1">
    <source>
        <dbReference type="EMBL" id="SVA39709.1"/>
    </source>
</evidence>
<organism evidence="1">
    <name type="scientific">marine metagenome</name>
    <dbReference type="NCBI Taxonomy" id="408172"/>
    <lineage>
        <taxon>unclassified sequences</taxon>
        <taxon>metagenomes</taxon>
        <taxon>ecological metagenomes</taxon>
    </lineage>
</organism>
<name>A0A381VH64_9ZZZZ</name>
<protein>
    <submittedName>
        <fullName evidence="1">Uncharacterized protein</fullName>
    </submittedName>
</protein>